<evidence type="ECO:0000256" key="9">
    <source>
        <dbReference type="PROSITE-ProRule" id="PRU00385"/>
    </source>
</evidence>
<dbReference type="InterPro" id="IPR056887">
    <property type="entry name" value="SYNE1/2_dom"/>
</dbReference>
<dbReference type="SMART" id="SM00150">
    <property type="entry name" value="SPEC"/>
    <property type="match status" value="5"/>
</dbReference>
<evidence type="ECO:0000256" key="8">
    <source>
        <dbReference type="ARBA" id="ARBA00046312"/>
    </source>
</evidence>
<dbReference type="Proteomes" id="UP001046870">
    <property type="component" value="Chromosome 13"/>
</dbReference>
<evidence type="ECO:0000256" key="2">
    <source>
        <dbReference type="ARBA" id="ARBA00022553"/>
    </source>
</evidence>
<evidence type="ECO:0000256" key="7">
    <source>
        <dbReference type="ARBA" id="ARBA00023242"/>
    </source>
</evidence>
<evidence type="ECO:0000259" key="11">
    <source>
        <dbReference type="PROSITE" id="PS51049"/>
    </source>
</evidence>
<dbReference type="InterPro" id="IPR018159">
    <property type="entry name" value="Spectrin/alpha-actinin"/>
</dbReference>
<dbReference type="InterPro" id="IPR002017">
    <property type="entry name" value="Spectrin_repeat"/>
</dbReference>
<dbReference type="OrthoDB" id="18740at2759"/>
<evidence type="ECO:0000256" key="1">
    <source>
        <dbReference type="ARBA" id="ARBA00008619"/>
    </source>
</evidence>
<accession>A0A9D3PQP5</accession>
<keyword evidence="3 9" id="KW-0812">Transmembrane</keyword>
<dbReference type="AlphaFoldDB" id="A0A9D3PQP5"/>
<feature type="compositionally biased region" description="Acidic residues" evidence="10">
    <location>
        <begin position="555"/>
        <end position="567"/>
    </location>
</feature>
<gene>
    <name evidence="12" type="ORF">MATL_G00156640</name>
</gene>
<dbReference type="Pfam" id="PF25035">
    <property type="entry name" value="SYNE1"/>
    <property type="match status" value="1"/>
</dbReference>
<keyword evidence="6 9" id="KW-0472">Membrane</keyword>
<dbReference type="CDD" id="cd00176">
    <property type="entry name" value="SPEC"/>
    <property type="match status" value="2"/>
</dbReference>
<proteinExistence type="inferred from homology"/>
<evidence type="ECO:0000256" key="3">
    <source>
        <dbReference type="ARBA" id="ARBA00022692"/>
    </source>
</evidence>
<dbReference type="SMART" id="SM01249">
    <property type="entry name" value="KASH"/>
    <property type="match status" value="1"/>
</dbReference>
<dbReference type="GO" id="GO:0005640">
    <property type="term" value="C:nuclear outer membrane"/>
    <property type="evidence" value="ECO:0007669"/>
    <property type="project" value="UniProtKB-SubCell"/>
</dbReference>
<evidence type="ECO:0000256" key="10">
    <source>
        <dbReference type="SAM" id="MobiDB-lite"/>
    </source>
</evidence>
<dbReference type="Gene3D" id="1.20.58.60">
    <property type="match status" value="4"/>
</dbReference>
<dbReference type="FunFam" id="1.20.58.60:FF:000157">
    <property type="entry name" value="Nesprin-1 isoform 1"/>
    <property type="match status" value="1"/>
</dbReference>
<comment type="similarity">
    <text evidence="1">Belongs to the nesprin family.</text>
</comment>
<comment type="subcellular location">
    <subcellularLocation>
        <location evidence="8">Nucleus outer membrane</location>
        <topology evidence="8">Single-pass type IV membrane protein</topology>
    </subcellularLocation>
</comment>
<feature type="topological domain" description="Cytoplasmic" evidence="9">
    <location>
        <begin position="1"/>
        <end position="775"/>
    </location>
</feature>
<dbReference type="SUPFAM" id="SSF46966">
    <property type="entry name" value="Spectrin repeat"/>
    <property type="match status" value="4"/>
</dbReference>
<feature type="region of interest" description="Disordered" evidence="10">
    <location>
        <begin position="552"/>
        <end position="571"/>
    </location>
</feature>
<reference evidence="12" key="1">
    <citation type="submission" date="2021-01" db="EMBL/GenBank/DDBJ databases">
        <authorList>
            <person name="Zahm M."/>
            <person name="Roques C."/>
            <person name="Cabau C."/>
            <person name="Klopp C."/>
            <person name="Donnadieu C."/>
            <person name="Jouanno E."/>
            <person name="Lampietro C."/>
            <person name="Louis A."/>
            <person name="Herpin A."/>
            <person name="Echchiki A."/>
            <person name="Berthelot C."/>
            <person name="Parey E."/>
            <person name="Roest-Crollius H."/>
            <person name="Braasch I."/>
            <person name="Postlethwait J."/>
            <person name="Bobe J."/>
            <person name="Montfort J."/>
            <person name="Bouchez O."/>
            <person name="Begum T."/>
            <person name="Mejri S."/>
            <person name="Adams A."/>
            <person name="Chen W.-J."/>
            <person name="Guiguen Y."/>
        </authorList>
    </citation>
    <scope>NUCLEOTIDE SEQUENCE</scope>
    <source>
        <strain evidence="12">YG-15Mar2019-1</strain>
        <tissue evidence="12">Brain</tissue>
    </source>
</reference>
<evidence type="ECO:0000313" key="13">
    <source>
        <dbReference type="Proteomes" id="UP001046870"/>
    </source>
</evidence>
<dbReference type="EMBL" id="JAFDVH010000013">
    <property type="protein sequence ID" value="KAG7465734.1"/>
    <property type="molecule type" value="Genomic_DNA"/>
</dbReference>
<dbReference type="PANTHER" id="PTHR14514:SF3">
    <property type="entry name" value="NESPRIN-1"/>
    <property type="match status" value="1"/>
</dbReference>
<evidence type="ECO:0000256" key="4">
    <source>
        <dbReference type="ARBA" id="ARBA00022737"/>
    </source>
</evidence>
<comment type="caution">
    <text evidence="12">The sequence shown here is derived from an EMBL/GenBank/DDBJ whole genome shotgun (WGS) entry which is preliminary data.</text>
</comment>
<feature type="region of interest" description="Disordered" evidence="10">
    <location>
        <begin position="728"/>
        <end position="764"/>
    </location>
</feature>
<feature type="topological domain" description="Perinuclear space" evidence="9">
    <location>
        <begin position="797"/>
        <end position="826"/>
    </location>
</feature>
<keyword evidence="4" id="KW-0677">Repeat</keyword>
<organism evidence="12 13">
    <name type="scientific">Megalops atlanticus</name>
    <name type="common">Tarpon</name>
    <name type="synonym">Clupea gigantea</name>
    <dbReference type="NCBI Taxonomy" id="7932"/>
    <lineage>
        <taxon>Eukaryota</taxon>
        <taxon>Metazoa</taxon>
        <taxon>Chordata</taxon>
        <taxon>Craniata</taxon>
        <taxon>Vertebrata</taxon>
        <taxon>Euteleostomi</taxon>
        <taxon>Actinopterygii</taxon>
        <taxon>Neopterygii</taxon>
        <taxon>Teleostei</taxon>
        <taxon>Elopiformes</taxon>
        <taxon>Megalopidae</taxon>
        <taxon>Megalops</taxon>
    </lineage>
</organism>
<dbReference type="InterPro" id="IPR012315">
    <property type="entry name" value="KASH"/>
</dbReference>
<keyword evidence="5" id="KW-1133">Transmembrane helix</keyword>
<dbReference type="Pfam" id="PF10541">
    <property type="entry name" value="KASH"/>
    <property type="match status" value="1"/>
</dbReference>
<protein>
    <recommendedName>
        <fullName evidence="11">KASH domain-containing protein</fullName>
    </recommendedName>
</protein>
<sequence length="826" mass="94589">MESAAFQNGDISIEEMIEKLHRDVQEEMMVAQENRLHLQRVGERLAQVSPGREAPEIQRTPSADRQRWQHLLEVTGARMNKLQETLSAVQQLDRDMSSLRSWLAHMEIELFRPVIYRSCDPHEIQSKLSQQEELERDIEDHRTAVASVLNLCDVLLQDCDVCATDSQYDSARQATVSLDQRWRNICATVTERRRRIEETGSQWQRFLEEFSRFADWLKTSERAVALPDTTGVLYTTAKEELKKFEALERQVQEKVTHLDLINKQYQRLKREHRIDSSRQLQNMVHDGNQHWEELQRKVDSVLRRLKCIIIQREEFEMARDAIQIWVTEMDLQLTNTEYFSACDVEEKVKLLEAFQEEISLHRGVIEHLHHQGELLMENSEPLDVAVIEEELEELHRCCEGVFGRVERYYRKLTGLSLMEDEHNLSDPELDLEEAGDLSELVCSEGVGLLSPPPSSWAERLGQDSPFSVDSLPLEWDHGYDLSLGLRRVARTLVYEHGDLPHDQGEPGSPLRLPDKVLSKCYYYLLQIEGDLETPEPDPSHTECTQRYVSAGGELKEEDEGSGEEEDCSGSICPTSETETAGGVMEPLELIPTQAPGEEHCTEHGLHQWQQLNSDLHRVRAWLEQVEVELEQVQGLSLSDDAHTDLHIRKLKGIREELVEWQQKVASLQGRSQQLLATGEGSDSLEEEVCAIGTRLPGLLEEVTRHIERLERMADIARKHEDECRLTQHRADVSSHHHRSSGGSGTSCLKSEAGQRAGQGEGQRARHRPFLRRVLRTALPIQLLLLLLIITAAMLPPAKEDLSYALANILVRYFHLVLHYVNGPPPI</sequence>
<dbReference type="Pfam" id="PF00435">
    <property type="entry name" value="Spectrin"/>
    <property type="match status" value="4"/>
</dbReference>
<keyword evidence="7" id="KW-0539">Nucleus</keyword>
<evidence type="ECO:0000313" key="12">
    <source>
        <dbReference type="EMBL" id="KAG7465734.1"/>
    </source>
</evidence>
<feature type="domain" description="KASH" evidence="11">
    <location>
        <begin position="767"/>
        <end position="826"/>
    </location>
</feature>
<name>A0A9D3PQP5_MEGAT</name>
<keyword evidence="13" id="KW-1185">Reference proteome</keyword>
<evidence type="ECO:0000256" key="5">
    <source>
        <dbReference type="ARBA" id="ARBA00022989"/>
    </source>
</evidence>
<dbReference type="PROSITE" id="PS51049">
    <property type="entry name" value="KASH"/>
    <property type="match status" value="1"/>
</dbReference>
<keyword evidence="2" id="KW-0597">Phosphoprotein</keyword>
<dbReference type="PANTHER" id="PTHR14514">
    <property type="entry name" value="PKA ANCHORING PROTEIN"/>
    <property type="match status" value="1"/>
</dbReference>
<evidence type="ECO:0000256" key="6">
    <source>
        <dbReference type="ARBA" id="ARBA00023136"/>
    </source>
</evidence>